<gene>
    <name evidence="2" type="ORF">NPIL_666491</name>
</gene>
<comment type="caution">
    <text evidence="2">The sequence shown here is derived from an EMBL/GenBank/DDBJ whole genome shotgun (WGS) entry which is preliminary data.</text>
</comment>
<proteinExistence type="predicted"/>
<keyword evidence="1" id="KW-0472">Membrane</keyword>
<keyword evidence="1" id="KW-0812">Transmembrane</keyword>
<keyword evidence="1" id="KW-1133">Transmembrane helix</keyword>
<keyword evidence="3" id="KW-1185">Reference proteome</keyword>
<dbReference type="Proteomes" id="UP000887013">
    <property type="component" value="Unassembled WGS sequence"/>
</dbReference>
<feature type="transmembrane region" description="Helical" evidence="1">
    <location>
        <begin position="87"/>
        <end position="105"/>
    </location>
</feature>
<reference evidence="2" key="1">
    <citation type="submission" date="2020-08" db="EMBL/GenBank/DDBJ databases">
        <title>Multicomponent nature underlies the extraordinary mechanical properties of spider dragline silk.</title>
        <authorList>
            <person name="Kono N."/>
            <person name="Nakamura H."/>
            <person name="Mori M."/>
            <person name="Yoshida Y."/>
            <person name="Ohtoshi R."/>
            <person name="Malay A.D."/>
            <person name="Moran D.A.P."/>
            <person name="Tomita M."/>
            <person name="Numata K."/>
            <person name="Arakawa K."/>
        </authorList>
    </citation>
    <scope>NUCLEOTIDE SEQUENCE</scope>
</reference>
<evidence type="ECO:0000313" key="2">
    <source>
        <dbReference type="EMBL" id="GFU15633.1"/>
    </source>
</evidence>
<dbReference type="EMBL" id="BMAW01079532">
    <property type="protein sequence ID" value="GFU15633.1"/>
    <property type="molecule type" value="Genomic_DNA"/>
</dbReference>
<name>A0A8X6UFX0_NEPPI</name>
<evidence type="ECO:0000313" key="3">
    <source>
        <dbReference type="Proteomes" id="UP000887013"/>
    </source>
</evidence>
<protein>
    <submittedName>
        <fullName evidence="2">Uncharacterized protein</fullName>
    </submittedName>
</protein>
<organism evidence="2 3">
    <name type="scientific">Nephila pilipes</name>
    <name type="common">Giant wood spider</name>
    <name type="synonym">Nephila maculata</name>
    <dbReference type="NCBI Taxonomy" id="299642"/>
    <lineage>
        <taxon>Eukaryota</taxon>
        <taxon>Metazoa</taxon>
        <taxon>Ecdysozoa</taxon>
        <taxon>Arthropoda</taxon>
        <taxon>Chelicerata</taxon>
        <taxon>Arachnida</taxon>
        <taxon>Araneae</taxon>
        <taxon>Araneomorphae</taxon>
        <taxon>Entelegynae</taxon>
        <taxon>Araneoidea</taxon>
        <taxon>Nephilidae</taxon>
        <taxon>Nephila</taxon>
    </lineage>
</organism>
<accession>A0A8X6UFX0</accession>
<sequence>MDTTSQSILFAPTARPTDFEEQLDFVRDKLHHLSLNATPRTASKEENLENKSEPVQRSKKVTEIKWLYLTLLTTTRNARNTLKFWKYKYFTVFILYLCSGCWIKYMEGTDWVRFALEHA</sequence>
<dbReference type="AlphaFoldDB" id="A0A8X6UFX0"/>
<evidence type="ECO:0000256" key="1">
    <source>
        <dbReference type="SAM" id="Phobius"/>
    </source>
</evidence>